<dbReference type="KEGG" id="mfi:DSM1535_1533"/>
<dbReference type="KEGG" id="mfc:BRM9_2147"/>
<evidence type="ECO:0000313" key="4">
    <source>
        <dbReference type="Proteomes" id="UP000029661"/>
    </source>
</evidence>
<reference evidence="2 4" key="1">
    <citation type="submission" date="2013-12" db="EMBL/GenBank/DDBJ databases">
        <title>The complete genome sequence of Methanobacterium sp. BRM9.</title>
        <authorList>
            <consortium name="Pastoral Greenhouse Gas Research Consortium"/>
            <person name="Kelly W.J."/>
            <person name="Leahy S.C."/>
            <person name="Perry R."/>
            <person name="Li D."/>
            <person name="Altermann E."/>
            <person name="Lambie S.C."/>
            <person name="Attwood G.T."/>
        </authorList>
    </citation>
    <scope>NUCLEOTIDE SEQUENCE [LARGE SCALE GENOMIC DNA]</scope>
    <source>
        <strain evidence="2 4">BRM9</strain>
    </source>
</reference>
<evidence type="ECO:0000313" key="2">
    <source>
        <dbReference type="EMBL" id="AIS32949.1"/>
    </source>
</evidence>
<dbReference type="GO" id="GO:0061503">
    <property type="term" value="F:tRNA threonylcarbamoyladenosine dehydratase"/>
    <property type="evidence" value="ECO:0007669"/>
    <property type="project" value="TreeGrafter"/>
</dbReference>
<dbReference type="PANTHER" id="PTHR43267:SF1">
    <property type="entry name" value="TRNA THREONYLCARBAMOYLADENOSINE DEHYDRATASE"/>
    <property type="match status" value="1"/>
</dbReference>
<dbReference type="SUPFAM" id="SSF69572">
    <property type="entry name" value="Activating enzymes of the ubiquitin-like proteins"/>
    <property type="match status" value="1"/>
</dbReference>
<dbReference type="GO" id="GO:0061504">
    <property type="term" value="P:cyclic threonylcarbamoyladenosine biosynthetic process"/>
    <property type="evidence" value="ECO:0007669"/>
    <property type="project" value="TreeGrafter"/>
</dbReference>
<dbReference type="CDD" id="cd00757">
    <property type="entry name" value="ThiF_MoeB_HesA_family"/>
    <property type="match status" value="1"/>
</dbReference>
<dbReference type="PATRIC" id="fig|2162.9.peg.1571"/>
<proteinExistence type="predicted"/>
<accession>A0A089ZVS6</accession>
<feature type="domain" description="THIF-type NAD/FAD binding fold" evidence="1">
    <location>
        <begin position="23"/>
        <end position="255"/>
    </location>
</feature>
<dbReference type="InterPro" id="IPR045886">
    <property type="entry name" value="ThiF/MoeB/HesA"/>
</dbReference>
<dbReference type="PANTHER" id="PTHR43267">
    <property type="entry name" value="TRNA THREONYLCARBAMOYLADENOSINE DEHYDRATASE"/>
    <property type="match status" value="1"/>
</dbReference>
<dbReference type="EMBL" id="LN515531">
    <property type="protein sequence ID" value="CEA13866.1"/>
    <property type="molecule type" value="Genomic_DNA"/>
</dbReference>
<dbReference type="STRING" id="2162.BRM9_2147"/>
<dbReference type="InterPro" id="IPR000594">
    <property type="entry name" value="ThiF_NAD_FAD-bd"/>
</dbReference>
<organism evidence="2 4">
    <name type="scientific">Methanobacterium formicicum</name>
    <dbReference type="NCBI Taxonomy" id="2162"/>
    <lineage>
        <taxon>Archaea</taxon>
        <taxon>Methanobacteriati</taxon>
        <taxon>Methanobacteriota</taxon>
        <taxon>Methanomada group</taxon>
        <taxon>Methanobacteria</taxon>
        <taxon>Methanobacteriales</taxon>
        <taxon>Methanobacteriaceae</taxon>
        <taxon>Methanobacterium</taxon>
    </lineage>
</organism>
<dbReference type="EMBL" id="CP006933">
    <property type="protein sequence ID" value="AIS32949.1"/>
    <property type="molecule type" value="Genomic_DNA"/>
</dbReference>
<sequence length="258" mass="28223">MNGLFGVSMPENNSEKIYWEILDRQKGIIGKKEQLDILNSSVTVIGCGGIGGATTEMLARMGVGKLKIVDKDVFEVSNINRQLMSNLKSIGTPKTQATKERLQSINPNIEVETFNTELNGKNVTEILTGSQVVIDALDNILTRIIVGRSAEALDIPFIHGAIHGTMGQITVFNNSTPSYEELFKLPSQGKELTEEIISQISNLSKEVPPVLGPVPNIVGCLQAMEAVKLITRKGTPIMAPRVLIFDLMKEEAFSIVRF</sequence>
<gene>
    <name evidence="2" type="primary">moeB</name>
    <name evidence="2" type="ORF">BRM9_2147</name>
    <name evidence="3" type="ORF">DSM1535_1533</name>
</gene>
<dbReference type="AlphaFoldDB" id="A0A089ZVS6"/>
<evidence type="ECO:0000259" key="1">
    <source>
        <dbReference type="Pfam" id="PF00899"/>
    </source>
</evidence>
<dbReference type="Gene3D" id="3.40.50.720">
    <property type="entry name" value="NAD(P)-binding Rossmann-like Domain"/>
    <property type="match status" value="1"/>
</dbReference>
<evidence type="ECO:0000313" key="3">
    <source>
        <dbReference type="EMBL" id="CEA13866.1"/>
    </source>
</evidence>
<dbReference type="InterPro" id="IPR035985">
    <property type="entry name" value="Ubiquitin-activating_enz"/>
</dbReference>
<protein>
    <submittedName>
        <fullName evidence="2">Molybdopterin biosynthesis protein MoeB</fullName>
    </submittedName>
    <submittedName>
        <fullName evidence="3">UBA/THiF-type NAD/FAD binding protein</fullName>
    </submittedName>
</protein>
<name>A0A089ZVS6_METFO</name>
<reference evidence="3" key="2">
    <citation type="submission" date="2014-08" db="EMBL/GenBank/DDBJ databases">
        <authorList>
            <person name="Wibberg D."/>
        </authorList>
    </citation>
    <scope>NUCLEOTIDE SEQUENCE</scope>
</reference>
<dbReference type="Proteomes" id="UP000029661">
    <property type="component" value="Chromosome"/>
</dbReference>
<dbReference type="OrthoDB" id="7915at2157"/>
<dbReference type="Pfam" id="PF00899">
    <property type="entry name" value="ThiF"/>
    <property type="match status" value="1"/>
</dbReference>
<dbReference type="GO" id="GO:0008641">
    <property type="term" value="F:ubiquitin-like modifier activating enzyme activity"/>
    <property type="evidence" value="ECO:0007669"/>
    <property type="project" value="InterPro"/>
</dbReference>